<reference evidence="2 3" key="1">
    <citation type="submission" date="2014-04" db="EMBL/GenBank/DDBJ databases">
        <authorList>
            <consortium name="DOE Joint Genome Institute"/>
            <person name="Kuo A."/>
            <person name="Kohler A."/>
            <person name="Costa M.D."/>
            <person name="Nagy L.G."/>
            <person name="Floudas D."/>
            <person name="Copeland A."/>
            <person name="Barry K.W."/>
            <person name="Cichocki N."/>
            <person name="Veneault-Fourrey C."/>
            <person name="LaButti K."/>
            <person name="Lindquist E.A."/>
            <person name="Lipzen A."/>
            <person name="Lundell T."/>
            <person name="Morin E."/>
            <person name="Murat C."/>
            <person name="Sun H."/>
            <person name="Tunlid A."/>
            <person name="Henrissat B."/>
            <person name="Grigoriev I.V."/>
            <person name="Hibbett D.S."/>
            <person name="Martin F."/>
            <person name="Nordberg H.P."/>
            <person name="Cantor M.N."/>
            <person name="Hua S.X."/>
        </authorList>
    </citation>
    <scope>NUCLEOTIDE SEQUENCE [LARGE SCALE GENOMIC DNA]</scope>
    <source>
        <strain evidence="2 3">Marx 270</strain>
    </source>
</reference>
<proteinExistence type="predicted"/>
<organism evidence="2 3">
    <name type="scientific">Pisolithus tinctorius Marx 270</name>
    <dbReference type="NCBI Taxonomy" id="870435"/>
    <lineage>
        <taxon>Eukaryota</taxon>
        <taxon>Fungi</taxon>
        <taxon>Dikarya</taxon>
        <taxon>Basidiomycota</taxon>
        <taxon>Agaricomycotina</taxon>
        <taxon>Agaricomycetes</taxon>
        <taxon>Agaricomycetidae</taxon>
        <taxon>Boletales</taxon>
        <taxon>Sclerodermatineae</taxon>
        <taxon>Pisolithaceae</taxon>
        <taxon>Pisolithus</taxon>
    </lineage>
</organism>
<protein>
    <submittedName>
        <fullName evidence="2">Uncharacterized protein</fullName>
    </submittedName>
</protein>
<evidence type="ECO:0000313" key="2">
    <source>
        <dbReference type="EMBL" id="KIO01283.1"/>
    </source>
</evidence>
<reference evidence="3" key="2">
    <citation type="submission" date="2015-01" db="EMBL/GenBank/DDBJ databases">
        <title>Evolutionary Origins and Diversification of the Mycorrhizal Mutualists.</title>
        <authorList>
            <consortium name="DOE Joint Genome Institute"/>
            <consortium name="Mycorrhizal Genomics Consortium"/>
            <person name="Kohler A."/>
            <person name="Kuo A."/>
            <person name="Nagy L.G."/>
            <person name="Floudas D."/>
            <person name="Copeland A."/>
            <person name="Barry K.W."/>
            <person name="Cichocki N."/>
            <person name="Veneault-Fourrey C."/>
            <person name="LaButti K."/>
            <person name="Lindquist E.A."/>
            <person name="Lipzen A."/>
            <person name="Lundell T."/>
            <person name="Morin E."/>
            <person name="Murat C."/>
            <person name="Riley R."/>
            <person name="Ohm R."/>
            <person name="Sun H."/>
            <person name="Tunlid A."/>
            <person name="Henrissat B."/>
            <person name="Grigoriev I.V."/>
            <person name="Hibbett D.S."/>
            <person name="Martin F."/>
        </authorList>
    </citation>
    <scope>NUCLEOTIDE SEQUENCE [LARGE SCALE GENOMIC DNA]</scope>
    <source>
        <strain evidence="3">Marx 270</strain>
    </source>
</reference>
<evidence type="ECO:0000256" key="1">
    <source>
        <dbReference type="SAM" id="MobiDB-lite"/>
    </source>
</evidence>
<sequence>MPGPLAAPCLSAPGQASKSTRSGSFTLEEIINNPEAEIKDVETARILLDQLYTVQGELSTPEHISHTLFYISQSKGVNNTIRSAIHATAYLVRELTMSEIAEAITRSIADKIETSVIATISPQIAKILTAANLEKTNKNVKLLNDNIARNVESITTPPANQDPHQLEEKIQELIMDMGMIKLTLEDMKNQLTNQISPTTHPMPYKDALNSTASNSNQIPLGKWLSPEYAKAHAAIKE</sequence>
<evidence type="ECO:0000313" key="3">
    <source>
        <dbReference type="Proteomes" id="UP000054217"/>
    </source>
</evidence>
<dbReference type="InParanoid" id="A0A0C3IWS9"/>
<name>A0A0C3IWS9_PISTI</name>
<keyword evidence="3" id="KW-1185">Reference proteome</keyword>
<gene>
    <name evidence="2" type="ORF">M404DRAFT_28816</name>
</gene>
<dbReference type="Proteomes" id="UP000054217">
    <property type="component" value="Unassembled WGS sequence"/>
</dbReference>
<dbReference type="HOGENOM" id="CLU_031133_2_0_1"/>
<accession>A0A0C3IWS9</accession>
<dbReference type="EMBL" id="KN831989">
    <property type="protein sequence ID" value="KIO01283.1"/>
    <property type="molecule type" value="Genomic_DNA"/>
</dbReference>
<dbReference type="OrthoDB" id="4230923at2759"/>
<feature type="region of interest" description="Disordered" evidence="1">
    <location>
        <begin position="1"/>
        <end position="21"/>
    </location>
</feature>
<dbReference type="AlphaFoldDB" id="A0A0C3IWS9"/>